<reference evidence="1 2" key="1">
    <citation type="journal article" date="2021" name="Elife">
        <title>Chloroplast acquisition without the gene transfer in kleptoplastic sea slugs, Plakobranchus ocellatus.</title>
        <authorList>
            <person name="Maeda T."/>
            <person name="Takahashi S."/>
            <person name="Yoshida T."/>
            <person name="Shimamura S."/>
            <person name="Takaki Y."/>
            <person name="Nagai Y."/>
            <person name="Toyoda A."/>
            <person name="Suzuki Y."/>
            <person name="Arimoto A."/>
            <person name="Ishii H."/>
            <person name="Satoh N."/>
            <person name="Nishiyama T."/>
            <person name="Hasebe M."/>
            <person name="Maruyama T."/>
            <person name="Minagawa J."/>
            <person name="Obokata J."/>
            <person name="Shigenobu S."/>
        </authorList>
    </citation>
    <scope>NUCLEOTIDE SEQUENCE [LARGE SCALE GENOMIC DNA]</scope>
</reference>
<sequence>MIAQDLCADRSYYRRLYTDAAHCIANRTLFSEGSNRERYCEETNYYYSSRRRNPPFVVFTRGNKELSKRCKFVENFIFSFFDK</sequence>
<dbReference type="Proteomes" id="UP000762676">
    <property type="component" value="Unassembled WGS sequence"/>
</dbReference>
<organism evidence="1 2">
    <name type="scientific">Elysia marginata</name>
    <dbReference type="NCBI Taxonomy" id="1093978"/>
    <lineage>
        <taxon>Eukaryota</taxon>
        <taxon>Metazoa</taxon>
        <taxon>Spiralia</taxon>
        <taxon>Lophotrochozoa</taxon>
        <taxon>Mollusca</taxon>
        <taxon>Gastropoda</taxon>
        <taxon>Heterobranchia</taxon>
        <taxon>Euthyneura</taxon>
        <taxon>Panpulmonata</taxon>
        <taxon>Sacoglossa</taxon>
        <taxon>Placobranchoidea</taxon>
        <taxon>Plakobranchidae</taxon>
        <taxon>Elysia</taxon>
    </lineage>
</organism>
<name>A0AAV4EH33_9GAST</name>
<keyword evidence="2" id="KW-1185">Reference proteome</keyword>
<evidence type="ECO:0000313" key="2">
    <source>
        <dbReference type="Proteomes" id="UP000762676"/>
    </source>
</evidence>
<comment type="caution">
    <text evidence="1">The sequence shown here is derived from an EMBL/GenBank/DDBJ whole genome shotgun (WGS) entry which is preliminary data.</text>
</comment>
<dbReference type="AlphaFoldDB" id="A0AAV4EH33"/>
<gene>
    <name evidence="1" type="ORF">ElyMa_000063800</name>
</gene>
<evidence type="ECO:0000313" key="1">
    <source>
        <dbReference type="EMBL" id="GFR59823.1"/>
    </source>
</evidence>
<protein>
    <submittedName>
        <fullName evidence="1">Uncharacterized protein</fullName>
    </submittedName>
</protein>
<accession>A0AAV4EH33</accession>
<proteinExistence type="predicted"/>
<dbReference type="EMBL" id="BMAT01000111">
    <property type="protein sequence ID" value="GFR59823.1"/>
    <property type="molecule type" value="Genomic_DNA"/>
</dbReference>